<accession>A0A1E5D4K0</accession>
<dbReference type="Proteomes" id="UP000094165">
    <property type="component" value="Unassembled WGS sequence"/>
</dbReference>
<protein>
    <recommendedName>
        <fullName evidence="3">DUF4145 domain-containing protein</fullName>
    </recommendedName>
</protein>
<dbReference type="EMBL" id="AJYW02000046">
    <property type="protein sequence ID" value="OEE78502.1"/>
    <property type="molecule type" value="Genomic_DNA"/>
</dbReference>
<dbReference type="RefSeq" id="WP_017053402.1">
    <property type="nucleotide sequence ID" value="NZ_AJYW02000046.1"/>
</dbReference>
<keyword evidence="2" id="KW-1185">Reference proteome</keyword>
<gene>
    <name evidence="1" type="ORF">A130_13105</name>
</gene>
<evidence type="ECO:0000313" key="2">
    <source>
        <dbReference type="Proteomes" id="UP000094165"/>
    </source>
</evidence>
<evidence type="ECO:0008006" key="3">
    <source>
        <dbReference type="Google" id="ProtNLM"/>
    </source>
</evidence>
<proteinExistence type="predicted"/>
<name>A0A1E5D4K0_9VIBR</name>
<dbReference type="AlphaFoldDB" id="A0A1E5D4K0"/>
<comment type="caution">
    <text evidence="1">The sequence shown here is derived from an EMBL/GenBank/DDBJ whole genome shotgun (WGS) entry which is preliminary data.</text>
</comment>
<organism evidence="1 2">
    <name type="scientific">Vibrio genomosp. F6 str. FF-238</name>
    <dbReference type="NCBI Taxonomy" id="1191298"/>
    <lineage>
        <taxon>Bacteria</taxon>
        <taxon>Pseudomonadati</taxon>
        <taxon>Pseudomonadota</taxon>
        <taxon>Gammaproteobacteria</taxon>
        <taxon>Vibrionales</taxon>
        <taxon>Vibrionaceae</taxon>
        <taxon>Vibrio</taxon>
    </lineage>
</organism>
<evidence type="ECO:0000313" key="1">
    <source>
        <dbReference type="EMBL" id="OEE78502.1"/>
    </source>
</evidence>
<sequence length="181" mass="20511">MNYVVEIIKAVAWPLSIVWLGYLFRTEVRGLFGRVSTLKYKDMEASFEKQLTKVENEAKGINEAKTKPLIADLPKAEQLLRIAEVSPRAAIVEAWTMIEVAAAERAVKSGVQFPRTNPKMIVNYLAHCDEFSDSNIEVIEQLRKLRNRAVHMPDFVITQDEAERYMNLAVRSAAVISEDVS</sequence>
<reference evidence="1 2" key="1">
    <citation type="journal article" date="2012" name="Science">
        <title>Ecological populations of bacteria act as socially cohesive units of antibiotic production and resistance.</title>
        <authorList>
            <person name="Cordero O.X."/>
            <person name="Wildschutte H."/>
            <person name="Kirkup B."/>
            <person name="Proehl S."/>
            <person name="Ngo L."/>
            <person name="Hussain F."/>
            <person name="Le Roux F."/>
            <person name="Mincer T."/>
            <person name="Polz M.F."/>
        </authorList>
    </citation>
    <scope>NUCLEOTIDE SEQUENCE [LARGE SCALE GENOMIC DNA]</scope>
    <source>
        <strain evidence="1 2">FF-238</strain>
    </source>
</reference>